<feature type="transmembrane region" description="Helical" evidence="5">
    <location>
        <begin position="213"/>
        <end position="229"/>
    </location>
</feature>
<feature type="transmembrane region" description="Helical" evidence="5">
    <location>
        <begin position="358"/>
        <end position="378"/>
    </location>
</feature>
<name>A0A1Y4IRG1_PARDI</name>
<dbReference type="InterPro" id="IPR052556">
    <property type="entry name" value="PolySynth_Transporter"/>
</dbReference>
<evidence type="ECO:0000256" key="2">
    <source>
        <dbReference type="ARBA" id="ARBA00022692"/>
    </source>
</evidence>
<feature type="transmembrane region" description="Helical" evidence="5">
    <location>
        <begin position="12"/>
        <end position="36"/>
    </location>
</feature>
<protein>
    <submittedName>
        <fullName evidence="6">Flippase</fullName>
    </submittedName>
</protein>
<feature type="transmembrane region" description="Helical" evidence="5">
    <location>
        <begin position="111"/>
        <end position="132"/>
    </location>
</feature>
<feature type="transmembrane region" description="Helical" evidence="5">
    <location>
        <begin position="144"/>
        <end position="165"/>
    </location>
</feature>
<evidence type="ECO:0000256" key="4">
    <source>
        <dbReference type="ARBA" id="ARBA00023136"/>
    </source>
</evidence>
<sequence length="431" mass="49048">MSEGRRLFINSTWIIGGKITQTLISFIMGVLVVRYLGPRDYGTLNLAMAYSTFILPICTLGINNIIVNELINYPKREGVLLGSGIGMRCLTSSISILLLAIFILLTNPENINLQLISFVYSFVLLFRSFDLFDYFYQSKLLSKISSVISVIGYIIASIYRVFLLLNKSDVVWFAIAYVLDMFIVSLLFLIMYKKNGGELFFNMQIAKSLLSKSYHYILSTFMVVVYAQMDKIMIGGFFDEKQVGLYSTAILICTVWTFVLQAIVDSVRPTIIEIRKIDYNKYKDYIVLLYSFIIWISIFVSIVFCLAAKPLVLLLYGDAYLGAIEPLRIITWYVSFSYLGVARNIWSVCENKQKYEKYFACSGAVANLTLNLILIPLLGINGAAFASLLTQVITNLLVPFLIKDTRENAILVVKGMNFFYFKRSICSYFIK</sequence>
<dbReference type="PANTHER" id="PTHR43424">
    <property type="entry name" value="LOCUS PUTATIVE PROTEIN 1-RELATED"/>
    <property type="match status" value="1"/>
</dbReference>
<dbReference type="RefSeq" id="WP_008772712.1">
    <property type="nucleotide sequence ID" value="NZ_NFJX01000001.1"/>
</dbReference>
<keyword evidence="2 5" id="KW-0812">Transmembrane</keyword>
<reference evidence="7" key="1">
    <citation type="submission" date="2017-04" db="EMBL/GenBank/DDBJ databases">
        <title>Function of individual gut microbiota members based on whole genome sequencing of pure cultures obtained from chicken caecum.</title>
        <authorList>
            <person name="Medvecky M."/>
            <person name="Cejkova D."/>
            <person name="Polansky O."/>
            <person name="Karasova D."/>
            <person name="Kubasova T."/>
            <person name="Cizek A."/>
            <person name="Rychlik I."/>
        </authorList>
    </citation>
    <scope>NUCLEOTIDE SEQUENCE [LARGE SCALE GENOMIC DNA]</scope>
    <source>
        <strain evidence="7">An199</strain>
    </source>
</reference>
<comment type="subcellular location">
    <subcellularLocation>
        <location evidence="1">Membrane</location>
        <topology evidence="1">Multi-pass membrane protein</topology>
    </subcellularLocation>
</comment>
<comment type="caution">
    <text evidence="6">The sequence shown here is derived from an EMBL/GenBank/DDBJ whole genome shotgun (WGS) entry which is preliminary data.</text>
</comment>
<evidence type="ECO:0000313" key="6">
    <source>
        <dbReference type="EMBL" id="OUP22903.1"/>
    </source>
</evidence>
<accession>A0A1Y4IRG1</accession>
<evidence type="ECO:0000256" key="5">
    <source>
        <dbReference type="SAM" id="Phobius"/>
    </source>
</evidence>
<organism evidence="6 7">
    <name type="scientific">Parabacteroides distasonis</name>
    <dbReference type="NCBI Taxonomy" id="823"/>
    <lineage>
        <taxon>Bacteria</taxon>
        <taxon>Pseudomonadati</taxon>
        <taxon>Bacteroidota</taxon>
        <taxon>Bacteroidia</taxon>
        <taxon>Bacteroidales</taxon>
        <taxon>Tannerellaceae</taxon>
        <taxon>Parabacteroides</taxon>
    </lineage>
</organism>
<dbReference type="Proteomes" id="UP000195950">
    <property type="component" value="Unassembled WGS sequence"/>
</dbReference>
<feature type="transmembrane region" description="Helical" evidence="5">
    <location>
        <begin position="171"/>
        <end position="192"/>
    </location>
</feature>
<gene>
    <name evidence="6" type="ORF">B5F32_01550</name>
</gene>
<proteinExistence type="predicted"/>
<feature type="transmembrane region" description="Helical" evidence="5">
    <location>
        <begin position="244"/>
        <end position="264"/>
    </location>
</feature>
<dbReference type="AlphaFoldDB" id="A0A1Y4IRG1"/>
<feature type="transmembrane region" description="Helical" evidence="5">
    <location>
        <begin position="48"/>
        <end position="67"/>
    </location>
</feature>
<dbReference type="CDD" id="cd13128">
    <property type="entry name" value="MATE_Wzx_like"/>
    <property type="match status" value="1"/>
</dbReference>
<keyword evidence="4 5" id="KW-0472">Membrane</keyword>
<dbReference type="InterPro" id="IPR002797">
    <property type="entry name" value="Polysacc_synth"/>
</dbReference>
<feature type="transmembrane region" description="Helical" evidence="5">
    <location>
        <begin position="384"/>
        <end position="402"/>
    </location>
</feature>
<evidence type="ECO:0000256" key="1">
    <source>
        <dbReference type="ARBA" id="ARBA00004141"/>
    </source>
</evidence>
<feature type="transmembrane region" description="Helical" evidence="5">
    <location>
        <begin position="329"/>
        <end position="346"/>
    </location>
</feature>
<feature type="transmembrane region" description="Helical" evidence="5">
    <location>
        <begin position="79"/>
        <end position="105"/>
    </location>
</feature>
<dbReference type="PANTHER" id="PTHR43424:SF1">
    <property type="entry name" value="LOCUS PUTATIVE PROTEIN 1-RELATED"/>
    <property type="match status" value="1"/>
</dbReference>
<feature type="transmembrane region" description="Helical" evidence="5">
    <location>
        <begin position="285"/>
        <end position="309"/>
    </location>
</feature>
<evidence type="ECO:0000313" key="7">
    <source>
        <dbReference type="Proteomes" id="UP000195950"/>
    </source>
</evidence>
<dbReference type="GO" id="GO:0016020">
    <property type="term" value="C:membrane"/>
    <property type="evidence" value="ECO:0007669"/>
    <property type="project" value="UniProtKB-SubCell"/>
</dbReference>
<keyword evidence="3 5" id="KW-1133">Transmembrane helix</keyword>
<evidence type="ECO:0000256" key="3">
    <source>
        <dbReference type="ARBA" id="ARBA00022989"/>
    </source>
</evidence>
<dbReference type="EMBL" id="NFJX01000001">
    <property type="protein sequence ID" value="OUP22903.1"/>
    <property type="molecule type" value="Genomic_DNA"/>
</dbReference>
<dbReference type="Pfam" id="PF01943">
    <property type="entry name" value="Polysacc_synt"/>
    <property type="match status" value="1"/>
</dbReference>